<reference evidence="1 2" key="1">
    <citation type="submission" date="2022-05" db="EMBL/GenBank/DDBJ databases">
        <authorList>
            <consortium name="Genoscope - CEA"/>
            <person name="William W."/>
        </authorList>
    </citation>
    <scope>NUCLEOTIDE SEQUENCE [LARGE SCALE GENOMIC DNA]</scope>
</reference>
<organism evidence="1 2">
    <name type="scientific">Porites evermanni</name>
    <dbReference type="NCBI Taxonomy" id="104178"/>
    <lineage>
        <taxon>Eukaryota</taxon>
        <taxon>Metazoa</taxon>
        <taxon>Cnidaria</taxon>
        <taxon>Anthozoa</taxon>
        <taxon>Hexacorallia</taxon>
        <taxon>Scleractinia</taxon>
        <taxon>Fungiina</taxon>
        <taxon>Poritidae</taxon>
        <taxon>Porites</taxon>
    </lineage>
</organism>
<name>A0ABN8T2P1_9CNID</name>
<accession>A0ABN8T2P1</accession>
<sequence length="102" mass="11400">VCVVIKEGDDLDPVRRMLSFLGNTPNIYFWTAKWGTKSARQVSDKFGSSSPQTEVFILAPTTSRPVLMERYSGDALKTVMQQDVMNAINHGHISLKGLKSER</sequence>
<dbReference type="EMBL" id="CALNXI010005592">
    <property type="protein sequence ID" value="CAH3198110.1"/>
    <property type="molecule type" value="Genomic_DNA"/>
</dbReference>
<evidence type="ECO:0000313" key="1">
    <source>
        <dbReference type="EMBL" id="CAH3198110.1"/>
    </source>
</evidence>
<evidence type="ECO:0000313" key="2">
    <source>
        <dbReference type="Proteomes" id="UP001159427"/>
    </source>
</evidence>
<gene>
    <name evidence="1" type="ORF">PEVE_00035775</name>
</gene>
<feature type="non-terminal residue" evidence="1">
    <location>
        <position position="1"/>
    </location>
</feature>
<proteinExistence type="predicted"/>
<dbReference type="Proteomes" id="UP001159427">
    <property type="component" value="Unassembled WGS sequence"/>
</dbReference>
<comment type="caution">
    <text evidence="1">The sequence shown here is derived from an EMBL/GenBank/DDBJ whole genome shotgun (WGS) entry which is preliminary data.</text>
</comment>
<protein>
    <submittedName>
        <fullName evidence="1">Uncharacterized protein</fullName>
    </submittedName>
</protein>
<keyword evidence="2" id="KW-1185">Reference proteome</keyword>